<dbReference type="InterPro" id="IPR036259">
    <property type="entry name" value="MFS_trans_sf"/>
</dbReference>
<feature type="compositionally biased region" description="Gly residues" evidence="6">
    <location>
        <begin position="456"/>
        <end position="465"/>
    </location>
</feature>
<evidence type="ECO:0000259" key="8">
    <source>
        <dbReference type="PROSITE" id="PS50850"/>
    </source>
</evidence>
<dbReference type="AlphaFoldDB" id="A0A372ZR08"/>
<keyword evidence="4 7" id="KW-1133">Transmembrane helix</keyword>
<evidence type="ECO:0000313" key="10">
    <source>
        <dbReference type="Proteomes" id="UP000263377"/>
    </source>
</evidence>
<comment type="caution">
    <text evidence="9">The sequence shown here is derived from an EMBL/GenBank/DDBJ whole genome shotgun (WGS) entry which is preliminary data.</text>
</comment>
<feature type="transmembrane region" description="Helical" evidence="7">
    <location>
        <begin position="341"/>
        <end position="364"/>
    </location>
</feature>
<dbReference type="EMBL" id="QVIG01000001">
    <property type="protein sequence ID" value="RGD58296.1"/>
    <property type="molecule type" value="Genomic_DNA"/>
</dbReference>
<organism evidence="9 10">
    <name type="scientific">Kitasatospora xanthocidica</name>
    <dbReference type="NCBI Taxonomy" id="83382"/>
    <lineage>
        <taxon>Bacteria</taxon>
        <taxon>Bacillati</taxon>
        <taxon>Actinomycetota</taxon>
        <taxon>Actinomycetes</taxon>
        <taxon>Kitasatosporales</taxon>
        <taxon>Streptomycetaceae</taxon>
        <taxon>Kitasatospora</taxon>
    </lineage>
</organism>
<feature type="transmembrane region" description="Helical" evidence="7">
    <location>
        <begin position="288"/>
        <end position="308"/>
    </location>
</feature>
<feature type="transmembrane region" description="Helical" evidence="7">
    <location>
        <begin position="115"/>
        <end position="134"/>
    </location>
</feature>
<dbReference type="PROSITE" id="PS50850">
    <property type="entry name" value="MFS"/>
    <property type="match status" value="1"/>
</dbReference>
<feature type="transmembrane region" description="Helical" evidence="7">
    <location>
        <begin position="47"/>
        <end position="67"/>
    </location>
</feature>
<keyword evidence="3 7" id="KW-0812">Transmembrane</keyword>
<feature type="transmembrane region" description="Helical" evidence="7">
    <location>
        <begin position="201"/>
        <end position="221"/>
    </location>
</feature>
<dbReference type="InterPro" id="IPR011701">
    <property type="entry name" value="MFS"/>
</dbReference>
<feature type="region of interest" description="Disordered" evidence="6">
    <location>
        <begin position="431"/>
        <end position="465"/>
    </location>
</feature>
<keyword evidence="2" id="KW-1003">Cell membrane</keyword>
<keyword evidence="5 7" id="KW-0472">Membrane</keyword>
<evidence type="ECO:0000256" key="6">
    <source>
        <dbReference type="SAM" id="MobiDB-lite"/>
    </source>
</evidence>
<dbReference type="PANTHER" id="PTHR43124:SF3">
    <property type="entry name" value="CHLORAMPHENICOL EFFLUX PUMP RV0191"/>
    <property type="match status" value="1"/>
</dbReference>
<dbReference type="GO" id="GO:0022857">
    <property type="term" value="F:transmembrane transporter activity"/>
    <property type="evidence" value="ECO:0007669"/>
    <property type="project" value="InterPro"/>
</dbReference>
<dbReference type="CDD" id="cd06174">
    <property type="entry name" value="MFS"/>
    <property type="match status" value="1"/>
</dbReference>
<gene>
    <name evidence="9" type="ORF">DR950_11290</name>
</gene>
<feature type="transmembrane region" description="Helical" evidence="7">
    <location>
        <begin position="376"/>
        <end position="396"/>
    </location>
</feature>
<comment type="subcellular location">
    <subcellularLocation>
        <location evidence="1">Cell membrane</location>
        <topology evidence="1">Multi-pass membrane protein</topology>
    </subcellularLocation>
</comment>
<feature type="transmembrane region" description="Helical" evidence="7">
    <location>
        <begin position="408"/>
        <end position="430"/>
    </location>
</feature>
<evidence type="ECO:0000256" key="3">
    <source>
        <dbReference type="ARBA" id="ARBA00022692"/>
    </source>
</evidence>
<name>A0A372ZR08_9ACTN</name>
<dbReference type="PANTHER" id="PTHR43124">
    <property type="entry name" value="PURINE EFFLUX PUMP PBUE"/>
    <property type="match status" value="1"/>
</dbReference>
<dbReference type="InterPro" id="IPR020846">
    <property type="entry name" value="MFS_dom"/>
</dbReference>
<feature type="transmembrane region" description="Helical" evidence="7">
    <location>
        <begin position="252"/>
        <end position="276"/>
    </location>
</feature>
<sequence length="465" mass="46492">MGGCRLLLPSHHTTGRCRPARQPVHFPGERTMRKNGVARRESTGSPWPAIVTTWLSGVFAAFGLGALSPLGSEIRGDLHLSLGQFAWATSSITAVSAVLGVPAGWWISRLDARKALAGGLVLTTLSVAATAFAGSWSPLLAARTAQGFGYLLVFVGGPIMLTRLAEGRAQATALALWGTCVPTGLALATALGGAVSGAIGWRGWMGATALLPLVLAVAVGATRPAAARAPTADPAAGDTGAPPPRTGWIPPVLFALSFACVCLAGVAIVVLLPTFLTEERGASTATAGVVAAVVSLGSVLGSALSGLLLRRGVGLLAMTPVLALLPVSALLAFALRLPVVAVMVLACVGLVVDGVMISAMFAAVPRIAGSPRRADVTNGLVAQLGSLGTLVGPPAFSLAVDGAGWAGAGLAALAFTVVGVALLLAVSLPAPRGPARPRSRDGQAEAAGDRAAVPYGGPGGRDLTS</sequence>
<dbReference type="Proteomes" id="UP000263377">
    <property type="component" value="Unassembled WGS sequence"/>
</dbReference>
<dbReference type="GO" id="GO:0005886">
    <property type="term" value="C:plasma membrane"/>
    <property type="evidence" value="ECO:0007669"/>
    <property type="project" value="UniProtKB-SubCell"/>
</dbReference>
<dbReference type="SUPFAM" id="SSF103473">
    <property type="entry name" value="MFS general substrate transporter"/>
    <property type="match status" value="1"/>
</dbReference>
<feature type="transmembrane region" description="Helical" evidence="7">
    <location>
        <begin position="173"/>
        <end position="195"/>
    </location>
</feature>
<evidence type="ECO:0000256" key="2">
    <source>
        <dbReference type="ARBA" id="ARBA00022475"/>
    </source>
</evidence>
<feature type="domain" description="Major facilitator superfamily (MFS) profile" evidence="8">
    <location>
        <begin position="49"/>
        <end position="434"/>
    </location>
</feature>
<proteinExistence type="predicted"/>
<evidence type="ECO:0000256" key="1">
    <source>
        <dbReference type="ARBA" id="ARBA00004651"/>
    </source>
</evidence>
<evidence type="ECO:0000256" key="7">
    <source>
        <dbReference type="SAM" id="Phobius"/>
    </source>
</evidence>
<accession>A0A372ZR08</accession>
<reference evidence="9 10" key="1">
    <citation type="submission" date="2018-08" db="EMBL/GenBank/DDBJ databases">
        <title>Diversity &amp; Physiological Properties of Lignin-Decomposing Actinobacteria from Soil.</title>
        <authorList>
            <person name="Roh S.G."/>
            <person name="Kim S.B."/>
        </authorList>
    </citation>
    <scope>NUCLEOTIDE SEQUENCE [LARGE SCALE GENOMIC DNA]</scope>
    <source>
        <strain evidence="9 10">MMS17-GH009</strain>
    </source>
</reference>
<feature type="transmembrane region" description="Helical" evidence="7">
    <location>
        <begin position="315"/>
        <end position="335"/>
    </location>
</feature>
<evidence type="ECO:0000256" key="5">
    <source>
        <dbReference type="ARBA" id="ARBA00023136"/>
    </source>
</evidence>
<dbReference type="InterPro" id="IPR050189">
    <property type="entry name" value="MFS_Efflux_Transporters"/>
</dbReference>
<dbReference type="Gene3D" id="1.20.1250.20">
    <property type="entry name" value="MFS general substrate transporter like domains"/>
    <property type="match status" value="2"/>
</dbReference>
<evidence type="ECO:0000256" key="4">
    <source>
        <dbReference type="ARBA" id="ARBA00022989"/>
    </source>
</evidence>
<evidence type="ECO:0000313" key="9">
    <source>
        <dbReference type="EMBL" id="RGD58296.1"/>
    </source>
</evidence>
<feature type="transmembrane region" description="Helical" evidence="7">
    <location>
        <begin position="87"/>
        <end position="108"/>
    </location>
</feature>
<keyword evidence="10" id="KW-1185">Reference proteome</keyword>
<dbReference type="Pfam" id="PF07690">
    <property type="entry name" value="MFS_1"/>
    <property type="match status" value="1"/>
</dbReference>
<protein>
    <submittedName>
        <fullName evidence="9">MFS transporter</fullName>
    </submittedName>
</protein>
<feature type="transmembrane region" description="Helical" evidence="7">
    <location>
        <begin position="140"/>
        <end position="161"/>
    </location>
</feature>